<name>A0ABU0M313_9HYPH</name>
<evidence type="ECO:0000313" key="2">
    <source>
        <dbReference type="EMBL" id="MDQ0515315.1"/>
    </source>
</evidence>
<keyword evidence="3" id="KW-1185">Reference proteome</keyword>
<proteinExistence type="predicted"/>
<evidence type="ECO:0000313" key="3">
    <source>
        <dbReference type="Proteomes" id="UP001223743"/>
    </source>
</evidence>
<reference evidence="2 3" key="1">
    <citation type="submission" date="2023-07" db="EMBL/GenBank/DDBJ databases">
        <title>Genomic Encyclopedia of Type Strains, Phase IV (KMG-IV): sequencing the most valuable type-strain genomes for metagenomic binning, comparative biology and taxonomic classification.</title>
        <authorList>
            <person name="Goeker M."/>
        </authorList>
    </citation>
    <scope>NUCLEOTIDE SEQUENCE [LARGE SCALE GENOMIC DNA]</scope>
    <source>
        <strain evidence="2 3">B1-1</strain>
    </source>
</reference>
<accession>A0ABU0M313</accession>
<evidence type="ECO:0008006" key="4">
    <source>
        <dbReference type="Google" id="ProtNLM"/>
    </source>
</evidence>
<organism evidence="2 3">
    <name type="scientific">Kaistia geumhonensis</name>
    <dbReference type="NCBI Taxonomy" id="410839"/>
    <lineage>
        <taxon>Bacteria</taxon>
        <taxon>Pseudomonadati</taxon>
        <taxon>Pseudomonadota</taxon>
        <taxon>Alphaproteobacteria</taxon>
        <taxon>Hyphomicrobiales</taxon>
        <taxon>Kaistiaceae</taxon>
        <taxon>Kaistia</taxon>
    </lineage>
</organism>
<evidence type="ECO:0000256" key="1">
    <source>
        <dbReference type="SAM" id="SignalP"/>
    </source>
</evidence>
<feature type="signal peptide" evidence="1">
    <location>
        <begin position="1"/>
        <end position="20"/>
    </location>
</feature>
<gene>
    <name evidence="2" type="ORF">QO015_000928</name>
</gene>
<keyword evidence="1" id="KW-0732">Signal</keyword>
<protein>
    <recommendedName>
        <fullName evidence="4">Secreted protein</fullName>
    </recommendedName>
</protein>
<feature type="chain" id="PRO_5045252245" description="Secreted protein" evidence="1">
    <location>
        <begin position="21"/>
        <end position="213"/>
    </location>
</feature>
<comment type="caution">
    <text evidence="2">The sequence shown here is derived from an EMBL/GenBank/DDBJ whole genome shotgun (WGS) entry which is preliminary data.</text>
</comment>
<dbReference type="EMBL" id="JAUSWJ010000001">
    <property type="protein sequence ID" value="MDQ0515315.1"/>
    <property type="molecule type" value="Genomic_DNA"/>
</dbReference>
<dbReference type="RefSeq" id="WP_266281145.1">
    <property type="nucleotide sequence ID" value="NZ_JAPKNF010000001.1"/>
</dbReference>
<dbReference type="Proteomes" id="UP001223743">
    <property type="component" value="Unassembled WGS sequence"/>
</dbReference>
<sequence>MRLFAAASLIVLMTAGPALADDGARLTGVPAALLSGAAAEGTQHEIPNPPAPTIAAGPATIILGQTPLADLHEAFGGTLHHASDGVASADWLCYQLDADGRAELVWFVSDGESGGDSKLVTLVAAAYAQPNPVCDAPSNGLASPQPAAPMPGLGGSLADLEKAYGPVSPRDGMVAYINQGAAMKGGFTAFQSINYLLSGDSIVAFGASQISVR</sequence>